<dbReference type="AlphaFoldDB" id="A0AAN8HD52"/>
<comment type="caution">
    <text evidence="2">The sequence shown here is derived from an EMBL/GenBank/DDBJ whole genome shotgun (WGS) entry which is preliminary data.</text>
</comment>
<name>A0AAN8HD52_CHAGU</name>
<dbReference type="EMBL" id="JAURVH010001529">
    <property type="protein sequence ID" value="KAK5908139.1"/>
    <property type="molecule type" value="Genomic_DNA"/>
</dbReference>
<organism evidence="2 3">
    <name type="scientific">Champsocephalus gunnari</name>
    <name type="common">Mackerel icefish</name>
    <dbReference type="NCBI Taxonomy" id="52237"/>
    <lineage>
        <taxon>Eukaryota</taxon>
        <taxon>Metazoa</taxon>
        <taxon>Chordata</taxon>
        <taxon>Craniata</taxon>
        <taxon>Vertebrata</taxon>
        <taxon>Euteleostomi</taxon>
        <taxon>Actinopterygii</taxon>
        <taxon>Neopterygii</taxon>
        <taxon>Teleostei</taxon>
        <taxon>Neoteleostei</taxon>
        <taxon>Acanthomorphata</taxon>
        <taxon>Eupercaria</taxon>
        <taxon>Perciformes</taxon>
        <taxon>Notothenioidei</taxon>
        <taxon>Channichthyidae</taxon>
        <taxon>Champsocephalus</taxon>
    </lineage>
</organism>
<reference evidence="2 3" key="1">
    <citation type="journal article" date="2023" name="Mol. Biol. Evol.">
        <title>Genomics of Secondarily Temperate Adaptation in the Only Non-Antarctic Icefish.</title>
        <authorList>
            <person name="Rivera-Colon A.G."/>
            <person name="Rayamajhi N."/>
            <person name="Minhas B.F."/>
            <person name="Madrigal G."/>
            <person name="Bilyk K.T."/>
            <person name="Yoon V."/>
            <person name="Hune M."/>
            <person name="Gregory S."/>
            <person name="Cheng C.H.C."/>
            <person name="Catchen J.M."/>
        </authorList>
    </citation>
    <scope>NUCLEOTIDE SEQUENCE [LARGE SCALE GENOMIC DNA]</scope>
    <source>
        <tissue evidence="2">White muscle</tissue>
    </source>
</reference>
<gene>
    <name evidence="2" type="ORF">CgunFtcFv8_016220</name>
</gene>
<protein>
    <submittedName>
        <fullName evidence="2">Uncharacterized protein</fullName>
    </submittedName>
</protein>
<accession>A0AAN8HD52</accession>
<dbReference type="Proteomes" id="UP001331515">
    <property type="component" value="Unassembled WGS sequence"/>
</dbReference>
<feature type="compositionally biased region" description="Basic and acidic residues" evidence="1">
    <location>
        <begin position="66"/>
        <end position="81"/>
    </location>
</feature>
<keyword evidence="3" id="KW-1185">Reference proteome</keyword>
<feature type="region of interest" description="Disordered" evidence="1">
    <location>
        <begin position="66"/>
        <end position="98"/>
    </location>
</feature>
<evidence type="ECO:0000256" key="1">
    <source>
        <dbReference type="SAM" id="MobiDB-lite"/>
    </source>
</evidence>
<sequence length="143" mass="16051">MNTSVHQTEAAVPSVIINGRLFKMTAQRRGVLISLTACCFPSSLLGSPPRLLRSHILWAGLSIEDRSRGGESRRGVREMRKGPGPPAATRKRMSAHRLEEKQISLKARRGSIIEEAVWRSRNRGYTDLEERGVSLEELKPRVH</sequence>
<evidence type="ECO:0000313" key="3">
    <source>
        <dbReference type="Proteomes" id="UP001331515"/>
    </source>
</evidence>
<proteinExistence type="predicted"/>
<evidence type="ECO:0000313" key="2">
    <source>
        <dbReference type="EMBL" id="KAK5908139.1"/>
    </source>
</evidence>